<dbReference type="Proteomes" id="UP000295345">
    <property type="component" value="Unassembled WGS sequence"/>
</dbReference>
<feature type="region of interest" description="Disordered" evidence="1">
    <location>
        <begin position="110"/>
        <end position="143"/>
    </location>
</feature>
<gene>
    <name evidence="2" type="ORF">E1283_31100</name>
</gene>
<comment type="caution">
    <text evidence="2">The sequence shown here is derived from an EMBL/GenBank/DDBJ whole genome shotgun (WGS) entry which is preliminary data.</text>
</comment>
<proteinExistence type="predicted"/>
<sequence length="276" mass="29087">MRGALKVSGSLVVVSLLALTGCGSETPPADAVGAPPSEPVVYEGTDVTVLESGEDGPLMCWALMESYPPQCSGGVAVVGWSWEGLTAESATGTTWGSYDLVGSWDGERLTLTEPPADAGPAPDPASDEGFETPCPEPEGGWEPVDRTLVEDGTAGEAIAGASIFDTYAGGWIDQRDDTAIVTVRFTDDPAAYEERLRELWDGPLCLTTAERDYAELLDIQAELMTEFPETQGSYVDDTHNVVRADVPVATPEMAAALADRFGEGAVVLEGWLAPVE</sequence>
<evidence type="ECO:0000313" key="3">
    <source>
        <dbReference type="Proteomes" id="UP000295345"/>
    </source>
</evidence>
<accession>A0A4R4SQG2</accession>
<organism evidence="2 3">
    <name type="scientific">Streptomyces hainanensis</name>
    <dbReference type="NCBI Taxonomy" id="402648"/>
    <lineage>
        <taxon>Bacteria</taxon>
        <taxon>Bacillati</taxon>
        <taxon>Actinomycetota</taxon>
        <taxon>Actinomycetes</taxon>
        <taxon>Kitasatosporales</taxon>
        <taxon>Streptomycetaceae</taxon>
        <taxon>Streptomyces</taxon>
    </lineage>
</organism>
<dbReference type="OrthoDB" id="5178481at2"/>
<dbReference type="EMBL" id="SMKI01000501">
    <property type="protein sequence ID" value="TDC64884.1"/>
    <property type="molecule type" value="Genomic_DNA"/>
</dbReference>
<protein>
    <submittedName>
        <fullName evidence="2">Uncharacterized protein</fullName>
    </submittedName>
</protein>
<evidence type="ECO:0000256" key="1">
    <source>
        <dbReference type="SAM" id="MobiDB-lite"/>
    </source>
</evidence>
<keyword evidence="3" id="KW-1185">Reference proteome</keyword>
<name>A0A4R4SQG2_9ACTN</name>
<dbReference type="PROSITE" id="PS51257">
    <property type="entry name" value="PROKAR_LIPOPROTEIN"/>
    <property type="match status" value="1"/>
</dbReference>
<evidence type="ECO:0000313" key="2">
    <source>
        <dbReference type="EMBL" id="TDC64884.1"/>
    </source>
</evidence>
<dbReference type="AlphaFoldDB" id="A0A4R4SQG2"/>
<reference evidence="2 3" key="1">
    <citation type="submission" date="2019-03" db="EMBL/GenBank/DDBJ databases">
        <title>Draft genome sequences of novel Actinobacteria.</title>
        <authorList>
            <person name="Sahin N."/>
            <person name="Ay H."/>
            <person name="Saygin H."/>
        </authorList>
    </citation>
    <scope>NUCLEOTIDE SEQUENCE [LARGE SCALE GENOMIC DNA]</scope>
    <source>
        <strain evidence="2 3">DSM 41900</strain>
    </source>
</reference>
<dbReference type="RefSeq" id="WP_132821518.1">
    <property type="nucleotide sequence ID" value="NZ_SMKI01000501.1"/>
</dbReference>